<dbReference type="EMBL" id="JXSL01000024">
    <property type="protein sequence ID" value="KIL99372.1"/>
    <property type="molecule type" value="Genomic_DNA"/>
</dbReference>
<dbReference type="AlphaFoldDB" id="A0A0C2UCY5"/>
<reference evidence="1 2" key="1">
    <citation type="submission" date="2015-01" db="EMBL/GenBank/DDBJ databases">
        <title>Genome Sequence of Magnetospirillum magnetotacticum Strain MS-1.</title>
        <authorList>
            <person name="Marinov G.K."/>
            <person name="Smalley M.D."/>
            <person name="DeSalvo G."/>
        </authorList>
    </citation>
    <scope>NUCLEOTIDE SEQUENCE [LARGE SCALE GENOMIC DNA]</scope>
    <source>
        <strain evidence="1 2">MS-1</strain>
    </source>
</reference>
<proteinExistence type="predicted"/>
<gene>
    <name evidence="1" type="ORF">CCC_04143</name>
</gene>
<protein>
    <recommendedName>
        <fullName evidence="3">DUF4145 domain-containing protein</fullName>
    </recommendedName>
</protein>
<accession>A0A0C2UCY5</accession>
<evidence type="ECO:0008006" key="3">
    <source>
        <dbReference type="Google" id="ProtNLM"/>
    </source>
</evidence>
<keyword evidence="2" id="KW-1185">Reference proteome</keyword>
<organism evidence="1 2">
    <name type="scientific">Paramagnetospirillum magnetotacticum MS-1</name>
    <dbReference type="NCBI Taxonomy" id="272627"/>
    <lineage>
        <taxon>Bacteria</taxon>
        <taxon>Pseudomonadati</taxon>
        <taxon>Pseudomonadota</taxon>
        <taxon>Alphaproteobacteria</taxon>
        <taxon>Rhodospirillales</taxon>
        <taxon>Magnetospirillaceae</taxon>
        <taxon>Paramagnetospirillum</taxon>
    </lineage>
</organism>
<evidence type="ECO:0000313" key="2">
    <source>
        <dbReference type="Proteomes" id="UP000031971"/>
    </source>
</evidence>
<evidence type="ECO:0000313" key="1">
    <source>
        <dbReference type="EMBL" id="KIL99372.1"/>
    </source>
</evidence>
<dbReference type="Proteomes" id="UP000031971">
    <property type="component" value="Unassembled WGS sequence"/>
</dbReference>
<name>A0A0C2UCY5_PARME</name>
<comment type="caution">
    <text evidence="1">The sequence shown here is derived from an EMBL/GenBank/DDBJ whole genome shotgun (WGS) entry which is preliminary data.</text>
</comment>
<sequence length="54" mass="6304">MILEAGHATMHRAYDPSDQDIDTLLDTVETMVEQVYIHPIRAEEMKGRIPPRRR</sequence>